<feature type="compositionally biased region" description="Polar residues" evidence="1">
    <location>
        <begin position="652"/>
        <end position="662"/>
    </location>
</feature>
<dbReference type="GeneID" id="36573818"/>
<dbReference type="AlphaFoldDB" id="A0A2T3B1E1"/>
<organism evidence="3 4">
    <name type="scientific">Amorphotheca resinae ATCC 22711</name>
    <dbReference type="NCBI Taxonomy" id="857342"/>
    <lineage>
        <taxon>Eukaryota</taxon>
        <taxon>Fungi</taxon>
        <taxon>Dikarya</taxon>
        <taxon>Ascomycota</taxon>
        <taxon>Pezizomycotina</taxon>
        <taxon>Leotiomycetes</taxon>
        <taxon>Helotiales</taxon>
        <taxon>Amorphothecaceae</taxon>
        <taxon>Amorphotheca</taxon>
    </lineage>
</organism>
<evidence type="ECO:0000313" key="3">
    <source>
        <dbReference type="EMBL" id="PSS18376.1"/>
    </source>
</evidence>
<dbReference type="Gene3D" id="3.40.390.10">
    <property type="entry name" value="Collagenase (Catalytic Domain)"/>
    <property type="match status" value="1"/>
</dbReference>
<feature type="compositionally biased region" description="Low complexity" evidence="1">
    <location>
        <begin position="663"/>
        <end position="686"/>
    </location>
</feature>
<protein>
    <recommendedName>
        <fullName evidence="5">Lysine-specific metallo-endopeptidase domain-containing protein</fullName>
    </recommendedName>
</protein>
<name>A0A2T3B1E1_AMORE</name>
<keyword evidence="2" id="KW-0732">Signal</keyword>
<accession>A0A2T3B1E1</accession>
<sequence>MKFTGLLTLVLGSFAATSHGYVLDKSCDPYRDMVITGMKSAFDLAQAGSDLLSHLTPSGSGATWQAQKDLVKFMFAEALTNGNPDPNNANWNTVSSKFNLVLAYNSNGGQGQPDITPTNSNADQTGVYTPLGADKLVLFCDYSRFTKNQNCDKIAKPGITCDRTNGMAWPMDDIYNDCKSRSIFSSSSIQAWTYNFPSGHRRASQMQLCPGFLEETQKAKVQALTGAGRKPILARGWKKLSSLIDDPFRTPIDVAATFDHTLLHELTHAIPGGAETVDSGGGKLGSYGWKNCVKLATKDGKLDPNDKSSPVVNLGVNNADSYAFFGLAARMISPNDGATAQRPMSDGSLQVLPAARGSRRDDLHLAPKDNAIVIQKPATTSTGQEYTIGSNVICSDVASSDTSAVVYDYCTAFKSSVDKSSIVFPGKTSISGGLTTFSTLTRGHNSSSSGIILRSSKSSGSKSGSGSVTKGSASNSDASFPGKVSISNLSTSSKSGSTNDTATTTSTGSSSGLSSSSSKSLSETGPSITTTVTSRGNTQVLTLPPSGSTSPPSTSSTGAALAIIPINWSTVTPTKTSGVTKATHDSHGWPIIPSLYCWFCPHIRGGIDIGFVIPGIKGPGVIPPPPPGMKPPPGFSINMPSITLDPNGDPSYDSTEPTSQFISSASSANTESKSSGLSSSSSSCSTRTISTCDTSYSIFTPSGGKTASTSTITLSCSTVTACSASPTGSSTTNNAVLTVGPVGDNFLAWDTAAPSWYDVQQC</sequence>
<evidence type="ECO:0000313" key="4">
    <source>
        <dbReference type="Proteomes" id="UP000241818"/>
    </source>
</evidence>
<dbReference type="EMBL" id="KZ679011">
    <property type="protein sequence ID" value="PSS18376.1"/>
    <property type="molecule type" value="Genomic_DNA"/>
</dbReference>
<feature type="region of interest" description="Disordered" evidence="1">
    <location>
        <begin position="443"/>
        <end position="557"/>
    </location>
</feature>
<feature type="compositionally biased region" description="Low complexity" evidence="1">
    <location>
        <begin position="485"/>
        <end position="527"/>
    </location>
</feature>
<feature type="signal peptide" evidence="2">
    <location>
        <begin position="1"/>
        <end position="20"/>
    </location>
</feature>
<dbReference type="OrthoDB" id="3557274at2759"/>
<evidence type="ECO:0000256" key="1">
    <source>
        <dbReference type="SAM" id="MobiDB-lite"/>
    </source>
</evidence>
<feature type="chain" id="PRO_5015566679" description="Lysine-specific metallo-endopeptidase domain-containing protein" evidence="2">
    <location>
        <begin position="21"/>
        <end position="762"/>
    </location>
</feature>
<keyword evidence="4" id="KW-1185">Reference proteome</keyword>
<gene>
    <name evidence="3" type="ORF">M430DRAFT_27835</name>
</gene>
<dbReference type="GO" id="GO:0008237">
    <property type="term" value="F:metallopeptidase activity"/>
    <property type="evidence" value="ECO:0007669"/>
    <property type="project" value="InterPro"/>
</dbReference>
<dbReference type="InParanoid" id="A0A2T3B1E1"/>
<evidence type="ECO:0008006" key="5">
    <source>
        <dbReference type="Google" id="ProtNLM"/>
    </source>
</evidence>
<dbReference type="Proteomes" id="UP000241818">
    <property type="component" value="Unassembled WGS sequence"/>
</dbReference>
<dbReference type="InterPro" id="IPR024079">
    <property type="entry name" value="MetalloPept_cat_dom_sf"/>
</dbReference>
<proteinExistence type="predicted"/>
<dbReference type="RefSeq" id="XP_024720728.1">
    <property type="nucleotide sequence ID" value="XM_024865737.1"/>
</dbReference>
<reference evidence="3 4" key="1">
    <citation type="journal article" date="2018" name="New Phytol.">
        <title>Comparative genomics and transcriptomics depict ericoid mycorrhizal fungi as versatile saprotrophs and plant mutualists.</title>
        <authorList>
            <person name="Martino E."/>
            <person name="Morin E."/>
            <person name="Grelet G.A."/>
            <person name="Kuo A."/>
            <person name="Kohler A."/>
            <person name="Daghino S."/>
            <person name="Barry K.W."/>
            <person name="Cichocki N."/>
            <person name="Clum A."/>
            <person name="Dockter R.B."/>
            <person name="Hainaut M."/>
            <person name="Kuo R.C."/>
            <person name="LaButti K."/>
            <person name="Lindahl B.D."/>
            <person name="Lindquist E.A."/>
            <person name="Lipzen A."/>
            <person name="Khouja H.R."/>
            <person name="Magnuson J."/>
            <person name="Murat C."/>
            <person name="Ohm R.A."/>
            <person name="Singer S.W."/>
            <person name="Spatafora J.W."/>
            <person name="Wang M."/>
            <person name="Veneault-Fourrey C."/>
            <person name="Henrissat B."/>
            <person name="Grigoriev I.V."/>
            <person name="Martin F.M."/>
            <person name="Perotto S."/>
        </authorList>
    </citation>
    <scope>NUCLEOTIDE SEQUENCE [LARGE SCALE GENOMIC DNA]</scope>
    <source>
        <strain evidence="3 4">ATCC 22711</strain>
    </source>
</reference>
<evidence type="ECO:0000256" key="2">
    <source>
        <dbReference type="SAM" id="SignalP"/>
    </source>
</evidence>
<feature type="compositionally biased region" description="Low complexity" evidence="1">
    <location>
        <begin position="541"/>
        <end position="557"/>
    </location>
</feature>
<feature type="region of interest" description="Disordered" evidence="1">
    <location>
        <begin position="640"/>
        <end position="686"/>
    </location>
</feature>
<feature type="compositionally biased region" description="Low complexity" evidence="1">
    <location>
        <begin position="446"/>
        <end position="474"/>
    </location>
</feature>
<feature type="compositionally biased region" description="Polar residues" evidence="1">
    <location>
        <begin position="528"/>
        <end position="540"/>
    </location>
</feature>